<keyword evidence="5 7" id="KW-1133">Transmembrane helix</keyword>
<organism evidence="9 10">
    <name type="scientific">Tumebacillus permanentifrigoris</name>
    <dbReference type="NCBI Taxonomy" id="378543"/>
    <lineage>
        <taxon>Bacteria</taxon>
        <taxon>Bacillati</taxon>
        <taxon>Bacillota</taxon>
        <taxon>Bacilli</taxon>
        <taxon>Bacillales</taxon>
        <taxon>Alicyclobacillaceae</taxon>
        <taxon>Tumebacillus</taxon>
    </lineage>
</organism>
<dbReference type="SUPFAM" id="SSF161098">
    <property type="entry name" value="MetI-like"/>
    <property type="match status" value="1"/>
</dbReference>
<evidence type="ECO:0000313" key="10">
    <source>
        <dbReference type="Proteomes" id="UP000245634"/>
    </source>
</evidence>
<dbReference type="GO" id="GO:0055085">
    <property type="term" value="P:transmembrane transport"/>
    <property type="evidence" value="ECO:0007669"/>
    <property type="project" value="InterPro"/>
</dbReference>
<comment type="caution">
    <text evidence="9">The sequence shown here is derived from an EMBL/GenBank/DDBJ whole genome shotgun (WGS) entry which is preliminary data.</text>
</comment>
<accession>A0A316DEA8</accession>
<feature type="transmembrane region" description="Helical" evidence="7">
    <location>
        <begin position="139"/>
        <end position="162"/>
    </location>
</feature>
<dbReference type="Gene3D" id="1.10.3720.10">
    <property type="entry name" value="MetI-like"/>
    <property type="match status" value="1"/>
</dbReference>
<gene>
    <name evidence="9" type="ORF">C7459_101423</name>
</gene>
<comment type="similarity">
    <text evidence="7">Belongs to the binding-protein-dependent transport system permease family.</text>
</comment>
<dbReference type="InterPro" id="IPR035906">
    <property type="entry name" value="MetI-like_sf"/>
</dbReference>
<dbReference type="PROSITE" id="PS50928">
    <property type="entry name" value="ABC_TM1"/>
    <property type="match status" value="1"/>
</dbReference>
<evidence type="ECO:0000256" key="2">
    <source>
        <dbReference type="ARBA" id="ARBA00022448"/>
    </source>
</evidence>
<feature type="transmembrane region" description="Helical" evidence="7">
    <location>
        <begin position="70"/>
        <end position="95"/>
    </location>
</feature>
<dbReference type="RefSeq" id="WP_146200927.1">
    <property type="nucleotide sequence ID" value="NZ_QGGL01000001.1"/>
</dbReference>
<name>A0A316DEA8_9BACL</name>
<comment type="subcellular location">
    <subcellularLocation>
        <location evidence="1 7">Cell membrane</location>
        <topology evidence="1 7">Multi-pass membrane protein</topology>
    </subcellularLocation>
</comment>
<dbReference type="AlphaFoldDB" id="A0A316DEA8"/>
<sequence length="277" mass="30840">MKRRRLLFTVFWWGAALLFLAFLVFPVLWMISTSLKPSGEIFQIPPTWVPEHPTLQAYSTLWQKGNFLRYLLNSILVALATTGIAVLVASMAGYAFARLPFIGRKTVLFGILTAQMIPGVLFLLPIFVLMKQLGLLNTYLGLILANVTFALPFAIWMMYGFYKHIPAEIEEAAWVDGAGFGGTFFRVVLPMGMPGLLSCAIFCFLSAWDEFVFALALNTRDELRTMPVGLFSFVGQFGIEWNYLLAGAVLVTIPAMVFFALFQKYILQGFAAGAVKG</sequence>
<dbReference type="PANTHER" id="PTHR32243">
    <property type="entry name" value="MALTOSE TRANSPORT SYSTEM PERMEASE-RELATED"/>
    <property type="match status" value="1"/>
</dbReference>
<dbReference type="EMBL" id="QGGL01000001">
    <property type="protein sequence ID" value="PWK16557.1"/>
    <property type="molecule type" value="Genomic_DNA"/>
</dbReference>
<feature type="transmembrane region" description="Helical" evidence="7">
    <location>
        <begin position="241"/>
        <end position="262"/>
    </location>
</feature>
<dbReference type="OrthoDB" id="31780at2"/>
<dbReference type="GO" id="GO:0005886">
    <property type="term" value="C:plasma membrane"/>
    <property type="evidence" value="ECO:0007669"/>
    <property type="project" value="UniProtKB-SubCell"/>
</dbReference>
<keyword evidence="2 7" id="KW-0813">Transport</keyword>
<dbReference type="CDD" id="cd06261">
    <property type="entry name" value="TM_PBP2"/>
    <property type="match status" value="1"/>
</dbReference>
<keyword evidence="3" id="KW-1003">Cell membrane</keyword>
<dbReference type="Proteomes" id="UP000245634">
    <property type="component" value="Unassembled WGS sequence"/>
</dbReference>
<keyword evidence="4 7" id="KW-0812">Transmembrane</keyword>
<evidence type="ECO:0000256" key="4">
    <source>
        <dbReference type="ARBA" id="ARBA00022692"/>
    </source>
</evidence>
<dbReference type="PANTHER" id="PTHR32243:SF18">
    <property type="entry name" value="INNER MEMBRANE ABC TRANSPORTER PERMEASE PROTEIN YCJP"/>
    <property type="match status" value="1"/>
</dbReference>
<feature type="transmembrane region" description="Helical" evidence="7">
    <location>
        <begin position="107"/>
        <end position="127"/>
    </location>
</feature>
<evidence type="ECO:0000256" key="7">
    <source>
        <dbReference type="RuleBase" id="RU363032"/>
    </source>
</evidence>
<evidence type="ECO:0000256" key="3">
    <source>
        <dbReference type="ARBA" id="ARBA00022475"/>
    </source>
</evidence>
<reference evidence="9 10" key="1">
    <citation type="submission" date="2018-05" db="EMBL/GenBank/DDBJ databases">
        <title>Genomic Encyclopedia of Type Strains, Phase IV (KMG-IV): sequencing the most valuable type-strain genomes for metagenomic binning, comparative biology and taxonomic classification.</title>
        <authorList>
            <person name="Goeker M."/>
        </authorList>
    </citation>
    <scope>NUCLEOTIDE SEQUENCE [LARGE SCALE GENOMIC DNA]</scope>
    <source>
        <strain evidence="9 10">DSM 18773</strain>
    </source>
</reference>
<evidence type="ECO:0000259" key="8">
    <source>
        <dbReference type="PROSITE" id="PS50928"/>
    </source>
</evidence>
<feature type="transmembrane region" description="Helical" evidence="7">
    <location>
        <begin position="183"/>
        <end position="208"/>
    </location>
</feature>
<proteinExistence type="inferred from homology"/>
<evidence type="ECO:0000313" key="9">
    <source>
        <dbReference type="EMBL" id="PWK16557.1"/>
    </source>
</evidence>
<keyword evidence="10" id="KW-1185">Reference proteome</keyword>
<dbReference type="InterPro" id="IPR000515">
    <property type="entry name" value="MetI-like"/>
</dbReference>
<protein>
    <submittedName>
        <fullName evidence="9">Carbohydrate ABC transporter membrane protein 2 (CUT1 family)</fullName>
    </submittedName>
</protein>
<keyword evidence="6 7" id="KW-0472">Membrane</keyword>
<feature type="domain" description="ABC transmembrane type-1" evidence="8">
    <location>
        <begin position="71"/>
        <end position="262"/>
    </location>
</feature>
<feature type="transmembrane region" description="Helical" evidence="7">
    <location>
        <begin position="7"/>
        <end position="31"/>
    </location>
</feature>
<evidence type="ECO:0000256" key="5">
    <source>
        <dbReference type="ARBA" id="ARBA00022989"/>
    </source>
</evidence>
<dbReference type="Pfam" id="PF00528">
    <property type="entry name" value="BPD_transp_1"/>
    <property type="match status" value="1"/>
</dbReference>
<dbReference type="InterPro" id="IPR050901">
    <property type="entry name" value="BP-dep_ABC_trans_perm"/>
</dbReference>
<evidence type="ECO:0000256" key="1">
    <source>
        <dbReference type="ARBA" id="ARBA00004651"/>
    </source>
</evidence>
<evidence type="ECO:0000256" key="6">
    <source>
        <dbReference type="ARBA" id="ARBA00023136"/>
    </source>
</evidence>